<evidence type="ECO:0000256" key="1">
    <source>
        <dbReference type="SAM" id="MobiDB-lite"/>
    </source>
</evidence>
<feature type="compositionally biased region" description="Pro residues" evidence="1">
    <location>
        <begin position="2284"/>
        <end position="2297"/>
    </location>
</feature>
<keyword evidence="3" id="KW-1185">Reference proteome</keyword>
<feature type="compositionally biased region" description="Basic and acidic residues" evidence="1">
    <location>
        <begin position="2219"/>
        <end position="2228"/>
    </location>
</feature>
<reference evidence="3" key="1">
    <citation type="journal article" date="2015" name="PLoS Genet.">
        <title>Genome Sequence and Transcriptome Analyses of Chrysochromulina tobin: Metabolic Tools for Enhanced Algal Fitness in the Prominent Order Prymnesiales (Haptophyceae).</title>
        <authorList>
            <person name="Hovde B.T."/>
            <person name="Deodato C.R."/>
            <person name="Hunsperger H.M."/>
            <person name="Ryken S.A."/>
            <person name="Yost W."/>
            <person name="Jha R.K."/>
            <person name="Patterson J."/>
            <person name="Monnat R.J. Jr."/>
            <person name="Barlow S.B."/>
            <person name="Starkenburg S.R."/>
            <person name="Cattolico R.A."/>
        </authorList>
    </citation>
    <scope>NUCLEOTIDE SEQUENCE</scope>
    <source>
        <strain evidence="3">CCMP291</strain>
    </source>
</reference>
<name>A0A0M0K1M6_9EUKA</name>
<feature type="region of interest" description="Disordered" evidence="1">
    <location>
        <begin position="1526"/>
        <end position="1569"/>
    </location>
</feature>
<feature type="region of interest" description="Disordered" evidence="1">
    <location>
        <begin position="115"/>
        <end position="147"/>
    </location>
</feature>
<comment type="caution">
    <text evidence="2">The sequence shown here is derived from an EMBL/GenBank/DDBJ whole genome shotgun (WGS) entry which is preliminary data.</text>
</comment>
<feature type="region of interest" description="Disordered" evidence="1">
    <location>
        <begin position="2311"/>
        <end position="2342"/>
    </location>
</feature>
<evidence type="ECO:0000313" key="3">
    <source>
        <dbReference type="Proteomes" id="UP000037460"/>
    </source>
</evidence>
<gene>
    <name evidence="2" type="ORF">Ctob_015792</name>
</gene>
<accession>A0A0M0K1M6</accession>
<protein>
    <recommendedName>
        <fullName evidence="4">Copia protein</fullName>
    </recommendedName>
</protein>
<dbReference type="Proteomes" id="UP000037460">
    <property type="component" value="Unassembled WGS sequence"/>
</dbReference>
<evidence type="ECO:0000313" key="2">
    <source>
        <dbReference type="EMBL" id="KOO32472.1"/>
    </source>
</evidence>
<feature type="compositionally biased region" description="Basic and acidic residues" evidence="1">
    <location>
        <begin position="1551"/>
        <end position="1566"/>
    </location>
</feature>
<feature type="region of interest" description="Disordered" evidence="1">
    <location>
        <begin position="2284"/>
        <end position="2303"/>
    </location>
</feature>
<sequence length="2342" mass="256678">MVARSLVELACSTGLMMGSTMLIKELVPLKMRFSMPDIIYGFKALMRSLRAAAIRSAEHGTRLAGGYPKASSAYAMIILAASAAKLMKELRLLAHLIAHAGTAIAASLGTRGWRPMHASDDEADDASDRSSQPPSSETSDAEHPDDVYEEPAAAATGIEGTDSDDDKDYKDYTTFWETRPTRDMSKQLSSQEIDVYKTDLNVATLEDWKLKVLTLMRRRYPQFGALLQLAWADESNEQLLEIIADNEHAATANIWGASALLALIEVTKPKGKVFEHELLELERQVPGTTSSGIEIAARIASLLTTRHTGDEEADLKKLESTQYLKLGMDKDAIKLAIAQLQSHLRISPKRVREAPHALFRWILKKVPTEIKDKCDLITERINIAEAMGETVEPIFNGSALTLQSLSNELVEYIKKASTKAQVEVSAAEKEKRKKLQVTEWAKKPPCTMCASTAHGWGDCKLKAKCAFLACQCARDKACWIEADDMPNDKELLNALGKPIVGKLKEKLIKFRTDKGKTVSSIETICDECEEMTELECSVLEELDLNVDANPATSSCPVLSSPTICDMPTAILARIVELAHGANPFVLTAVSHGFECAVNDYVDGIYEAEERKNAIEVADMKLKADTQRKALAASPSLRAVCATQIQEAVKRFLARRHHICGIELEISSAALAADSEPMIKVQIDGGANTNLFVSPLLTARAMKTGSITPLGLAGKGQLLPTQGDANLTIELLDEQAEKIAAGTINGVLAPTGRRDLLGVTPMWDAVQLTFLPEPWLLAVHPASGRATIMARWNGLFIMNATLTATGIALVLDKVLKPHDLSARVSYLSTEVSTVDVPSHHKYLLLAAQMHVDASGLRRLAGTSTTFDFKTVPATAARLIDTDVIRAAANLRNVPRVQQAPALHRPTEIGHTFQVDGFGHIGTKAAGGSDTYQWLIIDAVSDYMYEHTTCTSSQATLLEFLDTWLVNETAIGHNPKVIIFDACPTWAFDPSFIPLIASRYKCKAIVAAGGDHNRIPKMEAAQDPLTRMAEAMLKRRVWGKGFFLHARSYAVQIRNHKVAHHQTHTRIHRHTGKPSNATFILFGTTCAILKDGLNSQRTEVGTERTDNADIIGYEPNARKFKLWKDDTKRIIFRVNPRPLNEMQLALRGIPAGGTAVEAEAQTDDDVEYAPLVLAAPPMPPPTPIVVKAGYEPLPDGTRLEMCFDTDKNKATWFPATVIKSHMQESGKVFTELSWDDKSWADDPKWKGKLFDLTSQLQPWRLITVTTPAAAAPVPSTAPTSTAPVTALQQGAPRRVLRSAGLPMPVSAALERILPGLSEAASIEMFNAIAHQWLGHIVPIEVQSIEELDEARELIHKIECSLNNIDPFQAEVSATELADNLEVSKALKNVIDVKSANGEWYTIVIPKNEQALKHDPHEAEWRAAHQAAHESVLANPLNKLVKRKDAKANGAIIAPIVMQDSVKKDPATNMMIKFKSRICSDGNRMARILKSKGLEDTAPSHSLISDNLQLKLMLSTATLGDIQDDQGRRVLPWRDEEDDTDESTMTRSASHSAQLRERMAKDPRLHRVPNDVTSSDFKNAYAKAERLRPIGYMETHEKMTDDEGDVLCYELGAPIWGEKAAGNEWEQDRNKRFAEAGLTESKTVPGAWHMEDAHADSFVVLITNVDDILYKETGGRNRILTERLIKHFKKSYGNEDVTVQYKPQSWNGYALAWSTDGSCVTLSMELHIVQLARDYVPELLDADAPTPADILTGIKLQAAADALCKPDVPPKHMCAAGKETQQIAGGTSYVIAGVQPRFSLLQHRLACVASMAKQPDARIVARSLIAALYARRKEGITYGGQLAERVMLQGGMYANVDLEATAPVEAEIHADANVDGRSVYAMILTHNGGAVAHVVKKISTVVEIIDELGSVGNESVATERASQLGAYATEILRVYGHPQLGPIVIGTDNSANLTLSLGTATPGKAKHAMKRWATIRARVRQGIVTIAKVDTASMPVDFMTKWKGRKQTDTAVAYITNAKNQITASAEASALEASTTEIDPVPYIWNRNDATMAIKMEPFVLIELDTRALHKPLGLLADTDPWPTAQTARLHLLYAEYTDNLPALDELQYDIVAFRKGAAELAQLTADRDDPFTRNIIADGAITMYLGTGAATLYLVNQAILSIELKEARRISALAVSGSAAMDTDAPGWGHYEGMSAKDYDDVVDGWTRYAKTINDRKRRAEQHDRTARADDGEDDDDPYGDPSEKSARPECPMFEVSALEADTAFMKLRSGKRKYQAPLPVVAPTPVPVVPAQPGPPPDTAHADPKHVAVRLDDNGLPGPSSYEPSCFEDPEFFYDSDARYEDQ</sequence>
<dbReference type="EMBL" id="JWZX01001763">
    <property type="protein sequence ID" value="KOO32472.1"/>
    <property type="molecule type" value="Genomic_DNA"/>
</dbReference>
<evidence type="ECO:0008006" key="4">
    <source>
        <dbReference type="Google" id="ProtNLM"/>
    </source>
</evidence>
<organism evidence="2 3">
    <name type="scientific">Chrysochromulina tobinii</name>
    <dbReference type="NCBI Taxonomy" id="1460289"/>
    <lineage>
        <taxon>Eukaryota</taxon>
        <taxon>Haptista</taxon>
        <taxon>Haptophyta</taxon>
        <taxon>Prymnesiophyceae</taxon>
        <taxon>Prymnesiales</taxon>
        <taxon>Chrysochromulinaceae</taxon>
        <taxon>Chrysochromulina</taxon>
    </lineage>
</organism>
<feature type="region of interest" description="Disordered" evidence="1">
    <location>
        <begin position="2213"/>
        <end position="2249"/>
    </location>
</feature>
<proteinExistence type="predicted"/>